<dbReference type="RefSeq" id="WP_133620840.1">
    <property type="nucleotide sequence ID" value="NZ_JAASUO010000010.1"/>
</dbReference>
<dbReference type="OrthoDB" id="1653091at2"/>
<organism evidence="5 6">
    <name type="scientific">Listeria rocourtiae</name>
    <dbReference type="NCBI Taxonomy" id="647910"/>
    <lineage>
        <taxon>Bacteria</taxon>
        <taxon>Bacillati</taxon>
        <taxon>Bacillota</taxon>
        <taxon>Bacilli</taxon>
        <taxon>Bacillales</taxon>
        <taxon>Listeriaceae</taxon>
        <taxon>Listeria</taxon>
    </lineage>
</organism>
<reference evidence="5 6" key="1">
    <citation type="submission" date="2019-03" db="EMBL/GenBank/DDBJ databases">
        <title>Genomic Encyclopedia of Type Strains, Phase III (KMG-III): the genomes of soil and plant-associated and newly described type strains.</title>
        <authorList>
            <person name="Whitman W."/>
        </authorList>
    </citation>
    <scope>NUCLEOTIDE SEQUENCE [LARGE SCALE GENOMIC DNA]</scope>
    <source>
        <strain evidence="5 6">CECT 7972</strain>
    </source>
</reference>
<evidence type="ECO:0000313" key="6">
    <source>
        <dbReference type="Proteomes" id="UP000295558"/>
    </source>
</evidence>
<dbReference type="PANTHER" id="PTHR37299">
    <property type="entry name" value="TRANSCRIPTIONAL REGULATOR-RELATED"/>
    <property type="match status" value="1"/>
</dbReference>
<dbReference type="AlphaFoldDB" id="A0A4R6ZJ31"/>
<dbReference type="InterPro" id="IPR011006">
    <property type="entry name" value="CheY-like_superfamily"/>
</dbReference>
<evidence type="ECO:0000256" key="3">
    <source>
        <dbReference type="ARBA" id="ARBA00023159"/>
    </source>
</evidence>
<dbReference type="STRING" id="1265846.PROCOU_09811"/>
<dbReference type="PROSITE" id="PS50930">
    <property type="entry name" value="HTH_LYTTR"/>
    <property type="match status" value="1"/>
</dbReference>
<dbReference type="GO" id="GO:0000156">
    <property type="term" value="F:phosphorelay response regulator activity"/>
    <property type="evidence" value="ECO:0007669"/>
    <property type="project" value="InterPro"/>
</dbReference>
<proteinExistence type="predicted"/>
<protein>
    <submittedName>
        <fullName evidence="5">LytTR family two component transcriptional regulator</fullName>
    </submittedName>
</protein>
<dbReference type="InterPro" id="IPR046947">
    <property type="entry name" value="LytR-like"/>
</dbReference>
<keyword evidence="2" id="KW-0902">Two-component regulatory system</keyword>
<evidence type="ECO:0000256" key="2">
    <source>
        <dbReference type="ARBA" id="ARBA00023012"/>
    </source>
</evidence>
<dbReference type="EMBL" id="SNZK01000009">
    <property type="protein sequence ID" value="TDR52202.1"/>
    <property type="molecule type" value="Genomic_DNA"/>
</dbReference>
<dbReference type="Gene3D" id="2.40.50.1020">
    <property type="entry name" value="LytTr DNA-binding domain"/>
    <property type="match status" value="1"/>
</dbReference>
<dbReference type="SMART" id="SM00850">
    <property type="entry name" value="LytTR"/>
    <property type="match status" value="1"/>
</dbReference>
<feature type="domain" description="HTH LytTR-type" evidence="4">
    <location>
        <begin position="143"/>
        <end position="248"/>
    </location>
</feature>
<dbReference type="Pfam" id="PF04397">
    <property type="entry name" value="LytTR"/>
    <property type="match status" value="1"/>
</dbReference>
<keyword evidence="3" id="KW-0010">Activator</keyword>
<keyword evidence="1" id="KW-0963">Cytoplasm</keyword>
<comment type="caution">
    <text evidence="5">The sequence shown here is derived from an EMBL/GenBank/DDBJ whole genome shotgun (WGS) entry which is preliminary data.</text>
</comment>
<dbReference type="GO" id="GO:0003677">
    <property type="term" value="F:DNA binding"/>
    <property type="evidence" value="ECO:0007669"/>
    <property type="project" value="InterPro"/>
</dbReference>
<evidence type="ECO:0000256" key="1">
    <source>
        <dbReference type="ARBA" id="ARBA00022490"/>
    </source>
</evidence>
<evidence type="ECO:0000259" key="4">
    <source>
        <dbReference type="PROSITE" id="PS50930"/>
    </source>
</evidence>
<sequence length="253" mass="29844">MLTNNRIFIIEDNFMHREEVLDAVTQFSTRLDTSFDIEIIEDFTKFANNLSPKLVKDTDIYLLDIDLKSFFSGIDISEMIRKQNSNCFLIFITSLKDKGLEAINRGILPFAYILKDGHSFSEQVNTVLMNINEFSQSQPEQYLTVKDGANIARYEFSKILYFETLPQNRYNTLLVMTDGQYLLRGNIAKFKQMLKEREGFYSELRSYIIHTQMIRNIHYDTFTIQFVDKSELFLTYKTIQKVKKYLSRNGRQE</sequence>
<gene>
    <name evidence="5" type="ORF">DFP96_10992</name>
</gene>
<dbReference type="Proteomes" id="UP000295558">
    <property type="component" value="Unassembled WGS sequence"/>
</dbReference>
<name>A0A4R6ZJ31_9LIST</name>
<accession>A0A4R6ZJ31</accession>
<dbReference type="PANTHER" id="PTHR37299:SF3">
    <property type="entry name" value="STAGE 0 SPORULATION PROTEIN A HOMOLOG"/>
    <property type="match status" value="1"/>
</dbReference>
<dbReference type="SUPFAM" id="SSF52172">
    <property type="entry name" value="CheY-like"/>
    <property type="match status" value="1"/>
</dbReference>
<evidence type="ECO:0000313" key="5">
    <source>
        <dbReference type="EMBL" id="TDR52202.1"/>
    </source>
</evidence>
<keyword evidence="6" id="KW-1185">Reference proteome</keyword>
<dbReference type="InterPro" id="IPR007492">
    <property type="entry name" value="LytTR_DNA-bd_dom"/>
</dbReference>
<dbReference type="Gene3D" id="3.40.50.2300">
    <property type="match status" value="1"/>
</dbReference>